<dbReference type="Gene3D" id="3.30.470.30">
    <property type="entry name" value="DNA ligase/mRNA capping enzyme"/>
    <property type="match status" value="1"/>
</dbReference>
<feature type="region of interest" description="Disordered" evidence="1">
    <location>
        <begin position="1"/>
        <end position="26"/>
    </location>
</feature>
<protein>
    <recommendedName>
        <fullName evidence="2">RNA ligase domain-containing protein</fullName>
    </recommendedName>
</protein>
<name>A0A0F9VTF6_9ZZZZ</name>
<accession>A0A0F9VTF6</accession>
<reference evidence="3" key="1">
    <citation type="journal article" date="2015" name="Nature">
        <title>Complex archaea that bridge the gap between prokaryotes and eukaryotes.</title>
        <authorList>
            <person name="Spang A."/>
            <person name="Saw J.H."/>
            <person name="Jorgensen S.L."/>
            <person name="Zaremba-Niedzwiedzka K."/>
            <person name="Martijn J."/>
            <person name="Lind A.E."/>
            <person name="van Eijk R."/>
            <person name="Schleper C."/>
            <person name="Guy L."/>
            <person name="Ettema T.J."/>
        </authorList>
    </citation>
    <scope>NUCLEOTIDE SEQUENCE</scope>
</reference>
<proteinExistence type="predicted"/>
<gene>
    <name evidence="3" type="ORF">LCGC14_0043240</name>
</gene>
<dbReference type="InterPro" id="IPR052732">
    <property type="entry name" value="Cell-binding_unc_protein"/>
</dbReference>
<comment type="caution">
    <text evidence="3">The sequence shown here is derived from an EMBL/GenBank/DDBJ whole genome shotgun (WGS) entry which is preliminary data.</text>
</comment>
<dbReference type="SUPFAM" id="SSF56091">
    <property type="entry name" value="DNA ligase/mRNA capping enzyme, catalytic domain"/>
    <property type="match status" value="1"/>
</dbReference>
<dbReference type="Pfam" id="PF09414">
    <property type="entry name" value="RNA_ligase"/>
    <property type="match status" value="1"/>
</dbReference>
<dbReference type="PANTHER" id="PTHR43883:SF1">
    <property type="entry name" value="GLUCONOKINASE"/>
    <property type="match status" value="1"/>
</dbReference>
<feature type="domain" description="RNA ligase" evidence="2">
    <location>
        <begin position="42"/>
        <end position="233"/>
    </location>
</feature>
<dbReference type="InterPro" id="IPR021122">
    <property type="entry name" value="RNA_ligase_dom_REL/Rnl2"/>
</dbReference>
<evidence type="ECO:0000313" key="3">
    <source>
        <dbReference type="EMBL" id="KKO08386.1"/>
    </source>
</evidence>
<dbReference type="AlphaFoldDB" id="A0A0F9VTF6"/>
<sequence length="277" mass="31155">METIDKYPRTPHAAGSRLQKGDTAEGQVSLREMQKKHPNCRMVIEEKLDGAQTGLSYSDELEQRLQSRGHYLNGGAREGQFNLFKEWANVHDATLMERLENRFTMYGEWCFARHTQFYDALPHYFFEFDILDRQSGSFLSTPARQDLLSGLPVVSVPVLADDWPGSEKELLDLVGTSAYRSAGWRDSLREAAKNAAVDPEQALAECGPSADLMEGLYLKIEKDGETVGRYKWVHPDFVQTIIEGGVHWSQRPMIRNGLASGADLFQSPKSPTSEIAL</sequence>
<evidence type="ECO:0000256" key="1">
    <source>
        <dbReference type="SAM" id="MobiDB-lite"/>
    </source>
</evidence>
<dbReference type="PANTHER" id="PTHR43883">
    <property type="entry name" value="SLR0207 PROTEIN"/>
    <property type="match status" value="1"/>
</dbReference>
<organism evidence="3">
    <name type="scientific">marine sediment metagenome</name>
    <dbReference type="NCBI Taxonomy" id="412755"/>
    <lineage>
        <taxon>unclassified sequences</taxon>
        <taxon>metagenomes</taxon>
        <taxon>ecological metagenomes</taxon>
    </lineage>
</organism>
<evidence type="ECO:0000259" key="2">
    <source>
        <dbReference type="Pfam" id="PF09414"/>
    </source>
</evidence>
<dbReference type="EMBL" id="LAZR01000009">
    <property type="protein sequence ID" value="KKO08386.1"/>
    <property type="molecule type" value="Genomic_DNA"/>
</dbReference>